<comment type="similarity">
    <text evidence="1">Belongs to the ZPR1 family.</text>
</comment>
<dbReference type="PANTHER" id="PTHR10876">
    <property type="entry name" value="ZINC FINGER PROTEIN ZPR1"/>
    <property type="match status" value="1"/>
</dbReference>
<proteinExistence type="inferred from homology"/>
<keyword evidence="3" id="KW-0863">Zinc-finger</keyword>
<feature type="region of interest" description="Disordered" evidence="5">
    <location>
        <begin position="220"/>
        <end position="265"/>
    </location>
</feature>
<dbReference type="OrthoDB" id="308464at2759"/>
<evidence type="ECO:0000256" key="3">
    <source>
        <dbReference type="ARBA" id="ARBA00022771"/>
    </source>
</evidence>
<keyword evidence="2" id="KW-0479">Metal-binding</keyword>
<dbReference type="Pfam" id="PF03367">
    <property type="entry name" value="Zn_ribbon_ZPR1"/>
    <property type="match status" value="2"/>
</dbReference>
<comment type="caution">
    <text evidence="6">The sequence shown here is derived from an EMBL/GenBank/DDBJ whole genome shotgun (WGS) entry which is preliminary data.</text>
</comment>
<dbReference type="SMART" id="SM00709">
    <property type="entry name" value="Zpr1"/>
    <property type="match status" value="2"/>
</dbReference>
<dbReference type="Pfam" id="PF22794">
    <property type="entry name" value="jr-ZPR1"/>
    <property type="match status" value="2"/>
</dbReference>
<keyword evidence="4" id="KW-0862">Zinc</keyword>
<protein>
    <submittedName>
        <fullName evidence="6">Uncharacterized protein</fullName>
    </submittedName>
</protein>
<dbReference type="NCBIfam" id="TIGR00310">
    <property type="entry name" value="ZPR1_znf"/>
    <property type="match status" value="2"/>
</dbReference>
<dbReference type="AlphaFoldDB" id="A0A8J1TXY5"/>
<dbReference type="PANTHER" id="PTHR10876:SF0">
    <property type="entry name" value="ZINC FINGER PROTEIN ZPR1"/>
    <property type="match status" value="1"/>
</dbReference>
<evidence type="ECO:0000256" key="4">
    <source>
        <dbReference type="ARBA" id="ARBA00022833"/>
    </source>
</evidence>
<dbReference type="InterPro" id="IPR056180">
    <property type="entry name" value="ZPR1_jr_dom"/>
</dbReference>
<evidence type="ECO:0000313" key="7">
    <source>
        <dbReference type="Proteomes" id="UP000749559"/>
    </source>
</evidence>
<evidence type="ECO:0000256" key="1">
    <source>
        <dbReference type="ARBA" id="ARBA00008354"/>
    </source>
</evidence>
<dbReference type="FunFam" id="2.20.25.420:FF:000001">
    <property type="entry name" value="Zinc finger protein ZPR1"/>
    <property type="match status" value="1"/>
</dbReference>
<accession>A0A8J1TXY5</accession>
<keyword evidence="7" id="KW-1185">Reference proteome</keyword>
<sequence>MATEDGGTLKKPIFRDIDADEDDMEVTEMESMCMYCHGNGQTRMLLTKIPFFKEIVISSFSCDECGFQDKCIQPGGRVQEKGINITLTVKQKKDLLREVVKADSCTVSIPSLDFQIPPGKGRLTTVEGLIQNSIDELGQDQPVRKALNPTLAEQIEDFIGKLKGLIELSQPFDIVFDDPSGNTFVENPCAPDADPQMTGKHFTRTTQQDVQLGLQSEEALEKEQDAGQNEKEAPESEETPNKTSETPDEPKKEGEAEPSDGAGNIGKDEVITFHVNCPACNSPCESNMKVVDIPFFKEVVIMATVCEACGHRDNEVKGGAGIAPKGTRITLKLTDSSDLARDILKSDTAAFCIPHLDFEMQSGTLGGKFTTLEGLLLDMKDQLLQANPFLTGDSANPNDSPLGNIVDSLTKIAAGEMLDITIVLDDPAGNCYVQNVYAPDDDPNMKIEHYVRTREDDDVLGIHEMNTENYR</sequence>
<dbReference type="FunFam" id="2.20.25.420:FF:000002">
    <property type="entry name" value="Zinc finger protein ZPR1"/>
    <property type="match status" value="1"/>
</dbReference>
<evidence type="ECO:0000256" key="5">
    <source>
        <dbReference type="SAM" id="MobiDB-lite"/>
    </source>
</evidence>
<organism evidence="6 7">
    <name type="scientific">Owenia fusiformis</name>
    <name type="common">Polychaete worm</name>
    <dbReference type="NCBI Taxonomy" id="6347"/>
    <lineage>
        <taxon>Eukaryota</taxon>
        <taxon>Metazoa</taxon>
        <taxon>Spiralia</taxon>
        <taxon>Lophotrochozoa</taxon>
        <taxon>Annelida</taxon>
        <taxon>Polychaeta</taxon>
        <taxon>Sedentaria</taxon>
        <taxon>Canalipalpata</taxon>
        <taxon>Sabellida</taxon>
        <taxon>Oweniida</taxon>
        <taxon>Oweniidae</taxon>
        <taxon>Owenia</taxon>
    </lineage>
</organism>
<gene>
    <name evidence="6" type="ORF">OFUS_LOCUS20630</name>
</gene>
<dbReference type="GO" id="GO:0005634">
    <property type="term" value="C:nucleus"/>
    <property type="evidence" value="ECO:0007669"/>
    <property type="project" value="TreeGrafter"/>
</dbReference>
<reference evidence="6" key="1">
    <citation type="submission" date="2022-03" db="EMBL/GenBank/DDBJ databases">
        <authorList>
            <person name="Martin C."/>
        </authorList>
    </citation>
    <scope>NUCLEOTIDE SEQUENCE</scope>
</reference>
<feature type="compositionally biased region" description="Basic and acidic residues" evidence="5">
    <location>
        <begin position="220"/>
        <end position="234"/>
    </location>
</feature>
<dbReference type="InterPro" id="IPR040141">
    <property type="entry name" value="ZPR1"/>
</dbReference>
<dbReference type="GO" id="GO:0008270">
    <property type="term" value="F:zinc ion binding"/>
    <property type="evidence" value="ECO:0007669"/>
    <property type="project" value="UniProtKB-KW"/>
</dbReference>
<dbReference type="InterPro" id="IPR004457">
    <property type="entry name" value="Znf_ZPR1"/>
</dbReference>
<evidence type="ECO:0000313" key="6">
    <source>
        <dbReference type="EMBL" id="CAH1796192.1"/>
    </source>
</evidence>
<dbReference type="FunFam" id="2.60.120.1040:FF:000006">
    <property type="entry name" value="Zinc finger protein zpr1"/>
    <property type="match status" value="1"/>
</dbReference>
<dbReference type="InterPro" id="IPR042452">
    <property type="entry name" value="ZPR1_Znf1/2"/>
</dbReference>
<name>A0A8J1TXY5_OWEFU</name>
<dbReference type="Gene3D" id="2.20.25.420">
    <property type="entry name" value="ZPR1, zinc finger domain"/>
    <property type="match status" value="2"/>
</dbReference>
<dbReference type="Proteomes" id="UP000749559">
    <property type="component" value="Unassembled WGS sequence"/>
</dbReference>
<dbReference type="Gene3D" id="2.60.120.1040">
    <property type="entry name" value="ZPR1, A/B domain"/>
    <property type="match status" value="2"/>
</dbReference>
<dbReference type="EMBL" id="CAIIXF020000010">
    <property type="protein sequence ID" value="CAH1796192.1"/>
    <property type="molecule type" value="Genomic_DNA"/>
</dbReference>
<evidence type="ECO:0000256" key="2">
    <source>
        <dbReference type="ARBA" id="ARBA00022723"/>
    </source>
</evidence>
<dbReference type="InterPro" id="IPR042451">
    <property type="entry name" value="ZPR1_A/B_dom"/>
</dbReference>
<dbReference type="FunFam" id="2.60.120.1040:FF:000003">
    <property type="entry name" value="Zinc finger protein zpr1"/>
    <property type="match status" value="1"/>
</dbReference>